<evidence type="ECO:0000313" key="2">
    <source>
        <dbReference type="EMBL" id="ORA78371.1"/>
    </source>
</evidence>
<dbReference type="Proteomes" id="UP000243140">
    <property type="component" value="Unassembled WGS sequence"/>
</dbReference>
<comment type="caution">
    <text evidence="2">The sequence shown here is derived from an EMBL/GenBank/DDBJ whole genome shotgun (WGS) entry which is preliminary data.</text>
</comment>
<reference evidence="2 3" key="1">
    <citation type="submission" date="2017-02" db="EMBL/GenBank/DDBJ databases">
        <title>The new phylogeny of genus Mycobacterium.</title>
        <authorList>
            <person name="Tortoli E."/>
            <person name="Trovato A."/>
            <person name="Cirillo D.M."/>
        </authorList>
    </citation>
    <scope>NUCLEOTIDE SEQUENCE [LARGE SCALE GENOMIC DNA]</scope>
    <source>
        <strain evidence="2 3">IP1130001</strain>
    </source>
</reference>
<accession>A0ABX3SML3</accession>
<evidence type="ECO:0000259" key="1">
    <source>
        <dbReference type="Pfam" id="PF20229"/>
    </source>
</evidence>
<proteinExistence type="predicted"/>
<evidence type="ECO:0000313" key="3">
    <source>
        <dbReference type="Proteomes" id="UP000243140"/>
    </source>
</evidence>
<dbReference type="EMBL" id="MVHV01000029">
    <property type="protein sequence ID" value="ORA78371.1"/>
    <property type="molecule type" value="Genomic_DNA"/>
</dbReference>
<dbReference type="InterPro" id="IPR046858">
    <property type="entry name" value="ChrB_N"/>
</dbReference>
<dbReference type="RefSeq" id="WP_083012229.1">
    <property type="nucleotide sequence ID" value="NZ_CP060015.1"/>
</dbReference>
<dbReference type="Pfam" id="PF20229">
    <property type="entry name" value="ChrB_N"/>
    <property type="match status" value="1"/>
</dbReference>
<keyword evidence="3" id="KW-1185">Reference proteome</keyword>
<gene>
    <name evidence="2" type="ORF">BST29_21655</name>
</gene>
<sequence length="182" mass="20416">MGSPRAYDIKWLLLAYRIPREPTRLRATVWRRIKALGAVYLQNSVAALPDSAAAERAMRSLRREILELGGTAQVMRADALVGASDLVDMYNGARDEEYTEIIDKCHDFLKEIENETAARHFTYAELEENDEDLSKLKGWFDKVTARDTLGASQRGDAAAALDECHGALDTFANHVYLAEDRP</sequence>
<protein>
    <submittedName>
        <fullName evidence="2">ChrB domain-containing protein</fullName>
    </submittedName>
</protein>
<feature type="domain" description="ChrB N-terminal" evidence="1">
    <location>
        <begin position="26"/>
        <end position="179"/>
    </location>
</feature>
<name>A0ABX3SML3_MYCMA</name>
<organism evidence="2 3">
    <name type="scientific">Mycobacterium malmoense</name>
    <dbReference type="NCBI Taxonomy" id="1780"/>
    <lineage>
        <taxon>Bacteria</taxon>
        <taxon>Bacillati</taxon>
        <taxon>Actinomycetota</taxon>
        <taxon>Actinomycetes</taxon>
        <taxon>Mycobacteriales</taxon>
        <taxon>Mycobacteriaceae</taxon>
        <taxon>Mycobacterium</taxon>
    </lineage>
</organism>